<organism evidence="1 2">
    <name type="scientific">Paraglaciecola polaris LMG 21857</name>
    <dbReference type="NCBI Taxonomy" id="1129793"/>
    <lineage>
        <taxon>Bacteria</taxon>
        <taxon>Pseudomonadati</taxon>
        <taxon>Pseudomonadota</taxon>
        <taxon>Gammaproteobacteria</taxon>
        <taxon>Alteromonadales</taxon>
        <taxon>Alteromonadaceae</taxon>
        <taxon>Paraglaciecola</taxon>
    </lineage>
</organism>
<gene>
    <name evidence="1" type="ORF">GPLA_2935</name>
</gene>
<dbReference type="InterPro" id="IPR022172">
    <property type="entry name" value="DUF3703"/>
</dbReference>
<accession>K6ZYM5</accession>
<keyword evidence="2" id="KW-1185">Reference proteome</keyword>
<dbReference type="OrthoDB" id="9799416at2"/>
<dbReference type="RefSeq" id="WP_007105595.1">
    <property type="nucleotide sequence ID" value="NZ_BAER01000074.1"/>
</dbReference>
<evidence type="ECO:0000313" key="2">
    <source>
        <dbReference type="Proteomes" id="UP000006322"/>
    </source>
</evidence>
<evidence type="ECO:0008006" key="3">
    <source>
        <dbReference type="Google" id="ProtNLM"/>
    </source>
</evidence>
<dbReference type="Pfam" id="PF12487">
    <property type="entry name" value="DUF3703"/>
    <property type="match status" value="1"/>
</dbReference>
<reference evidence="2" key="1">
    <citation type="journal article" date="2014" name="Environ. Microbiol.">
        <title>Comparative genomics of the marine bacterial genus Glaciecola reveals the high degree of genomic diversity and genomic characteristic for cold adaptation.</title>
        <authorList>
            <person name="Qin Q.L."/>
            <person name="Xie B.B."/>
            <person name="Yu Y."/>
            <person name="Shu Y.L."/>
            <person name="Rong J.C."/>
            <person name="Zhang Y.J."/>
            <person name="Zhao D.L."/>
            <person name="Chen X.L."/>
            <person name="Zhang X.Y."/>
            <person name="Chen B."/>
            <person name="Zhou B.C."/>
            <person name="Zhang Y.Z."/>
        </authorList>
    </citation>
    <scope>NUCLEOTIDE SEQUENCE [LARGE SCALE GENOMIC DNA]</scope>
    <source>
        <strain evidence="2">LMG 21857</strain>
    </source>
</reference>
<sequence length="120" mass="13326">MSARYQQKIRFVLLKEFILAKKARGAGHYQQEFSHLENAHVLGQHSTYWHSKAHCLMLLWAVRRSAKKEFAGQLLRIFGALTKTAIGLVPAGNTGGSNISPFKSLPLSTQHAKAIARAQS</sequence>
<dbReference type="EMBL" id="BAER01000074">
    <property type="protein sequence ID" value="GAC33828.1"/>
    <property type="molecule type" value="Genomic_DNA"/>
</dbReference>
<protein>
    <recommendedName>
        <fullName evidence="3">DUF3703 domain-containing protein</fullName>
    </recommendedName>
</protein>
<dbReference type="AlphaFoldDB" id="K6ZYM5"/>
<proteinExistence type="predicted"/>
<dbReference type="Proteomes" id="UP000006322">
    <property type="component" value="Unassembled WGS sequence"/>
</dbReference>
<evidence type="ECO:0000313" key="1">
    <source>
        <dbReference type="EMBL" id="GAC33828.1"/>
    </source>
</evidence>
<name>K6ZYM5_9ALTE</name>
<dbReference type="STRING" id="1129793.GPLA_2935"/>
<comment type="caution">
    <text evidence="1">The sequence shown here is derived from an EMBL/GenBank/DDBJ whole genome shotgun (WGS) entry which is preliminary data.</text>
</comment>